<gene>
    <name evidence="2" type="ORF">R2601_12820</name>
</gene>
<dbReference type="Proteomes" id="UP000006230">
    <property type="component" value="Unassembled WGS sequence"/>
</dbReference>
<dbReference type="Gene3D" id="1.20.1290.10">
    <property type="entry name" value="AhpD-like"/>
    <property type="match status" value="1"/>
</dbReference>
<evidence type="ECO:0000313" key="2">
    <source>
        <dbReference type="EMBL" id="EAU45140.1"/>
    </source>
</evidence>
<proteinExistence type="predicted"/>
<name>Q0FLU4_SALBH</name>
<dbReference type="InterPro" id="IPR029032">
    <property type="entry name" value="AhpD-like"/>
</dbReference>
<dbReference type="RefSeq" id="WP_007794570.1">
    <property type="nucleotide sequence ID" value="NZ_DS022276.1"/>
</dbReference>
<keyword evidence="3" id="KW-1185">Reference proteome</keyword>
<dbReference type="SUPFAM" id="SSF69118">
    <property type="entry name" value="AhpD-like"/>
    <property type="match status" value="1"/>
</dbReference>
<dbReference type="STRING" id="314265.R2601_12820"/>
<evidence type="ECO:0000313" key="3">
    <source>
        <dbReference type="Proteomes" id="UP000006230"/>
    </source>
</evidence>
<dbReference type="PANTHER" id="PTHR33930">
    <property type="entry name" value="ALKYL HYDROPEROXIDE REDUCTASE AHPD"/>
    <property type="match status" value="1"/>
</dbReference>
<reference evidence="2 3" key="1">
    <citation type="journal article" date="2010" name="J. Bacteriol.">
        <title>Genome sequences of Pelagibaca bermudensis HTCC2601T and Maritimibacter alkaliphilus HTCC2654T, the type strains of two marine Roseobacter genera.</title>
        <authorList>
            <person name="Thrash J.C."/>
            <person name="Cho J.C."/>
            <person name="Ferriera S."/>
            <person name="Johnson J."/>
            <person name="Vergin K.L."/>
            <person name="Giovannoni S.J."/>
        </authorList>
    </citation>
    <scope>NUCLEOTIDE SEQUENCE [LARGE SCALE GENOMIC DNA]</scope>
    <source>
        <strain evidence="3">DSM 26914 / JCM 13377 / KCTC 12554 / HTCC2601</strain>
    </source>
</reference>
<dbReference type="Pfam" id="PF02627">
    <property type="entry name" value="CMD"/>
    <property type="match status" value="1"/>
</dbReference>
<evidence type="ECO:0000259" key="1">
    <source>
        <dbReference type="Pfam" id="PF02627"/>
    </source>
</evidence>
<comment type="caution">
    <text evidence="2">The sequence shown here is derived from an EMBL/GenBank/DDBJ whole genome shotgun (WGS) entry which is preliminary data.</text>
</comment>
<dbReference type="EMBL" id="AATQ01000031">
    <property type="protein sequence ID" value="EAU45140.1"/>
    <property type="molecule type" value="Genomic_DNA"/>
</dbReference>
<feature type="domain" description="Carboxymuconolactone decarboxylase-like" evidence="1">
    <location>
        <begin position="22"/>
        <end position="103"/>
    </location>
</feature>
<dbReference type="HOGENOM" id="CLU_137228_2_2_5"/>
<dbReference type="OrthoDB" id="1683318at2"/>
<dbReference type="InterPro" id="IPR003779">
    <property type="entry name" value="CMD-like"/>
</dbReference>
<accession>Q0FLU4</accession>
<dbReference type="eggNOG" id="COG0599">
    <property type="taxonomic scope" value="Bacteria"/>
</dbReference>
<dbReference type="NCBIfam" id="TIGR00778">
    <property type="entry name" value="ahpD_dom"/>
    <property type="match status" value="1"/>
</dbReference>
<dbReference type="InterPro" id="IPR004675">
    <property type="entry name" value="AhpD_core"/>
</dbReference>
<sequence>MSFKDQISANAGYMRELRKAMPETFAGFMELQKAATVDNALSRKQKEFVALGIAVAIRCEGCILSHVAALVKAGATREELVDVLGMSVQMAGGPGLSYAAKALAIFDELTAEG</sequence>
<protein>
    <submittedName>
        <fullName evidence="2">4-carboxymuconolactone decarboxylase domain/ alkylhydroperoxidase AhpD family core domain protein</fullName>
    </submittedName>
</protein>
<keyword evidence="2" id="KW-0575">Peroxidase</keyword>
<dbReference type="AlphaFoldDB" id="Q0FLU4"/>
<organism evidence="2 3">
    <name type="scientific">Salipiger bermudensis (strain DSM 26914 / JCM 13377 / KCTC 12554 / HTCC2601)</name>
    <name type="common">Pelagibaca bermudensis</name>
    <dbReference type="NCBI Taxonomy" id="314265"/>
    <lineage>
        <taxon>Bacteria</taxon>
        <taxon>Pseudomonadati</taxon>
        <taxon>Pseudomonadota</taxon>
        <taxon>Alphaproteobacteria</taxon>
        <taxon>Rhodobacterales</taxon>
        <taxon>Roseobacteraceae</taxon>
        <taxon>Salipiger</taxon>
    </lineage>
</organism>
<keyword evidence="2" id="KW-0560">Oxidoreductase</keyword>
<dbReference type="GO" id="GO:0051920">
    <property type="term" value="F:peroxiredoxin activity"/>
    <property type="evidence" value="ECO:0007669"/>
    <property type="project" value="InterPro"/>
</dbReference>
<dbReference type="PANTHER" id="PTHR33930:SF2">
    <property type="entry name" value="BLR3452 PROTEIN"/>
    <property type="match status" value="1"/>
</dbReference>